<dbReference type="InterPro" id="IPR004477">
    <property type="entry name" value="ComEC_N"/>
</dbReference>
<feature type="transmembrane region" description="Helical" evidence="6">
    <location>
        <begin position="507"/>
        <end position="525"/>
    </location>
</feature>
<keyword evidence="4 6" id="KW-1133">Transmembrane helix</keyword>
<feature type="transmembrane region" description="Helical" evidence="6">
    <location>
        <begin position="442"/>
        <end position="466"/>
    </location>
</feature>
<feature type="non-terminal residue" evidence="9">
    <location>
        <position position="568"/>
    </location>
</feature>
<gene>
    <name evidence="9" type="ORF">BKE38_03130</name>
</gene>
<dbReference type="GO" id="GO:0005886">
    <property type="term" value="C:plasma membrane"/>
    <property type="evidence" value="ECO:0007669"/>
    <property type="project" value="UniProtKB-SubCell"/>
</dbReference>
<evidence type="ECO:0000313" key="9">
    <source>
        <dbReference type="EMBL" id="ONG58332.1"/>
    </source>
</evidence>
<dbReference type="Proteomes" id="UP000188879">
    <property type="component" value="Unassembled WGS sequence"/>
</dbReference>
<keyword evidence="5 6" id="KW-0472">Membrane</keyword>
<dbReference type="Pfam" id="PF13567">
    <property type="entry name" value="DUF4131"/>
    <property type="match status" value="1"/>
</dbReference>
<feature type="transmembrane region" description="Helical" evidence="6">
    <location>
        <begin position="80"/>
        <end position="99"/>
    </location>
</feature>
<evidence type="ECO:0000259" key="8">
    <source>
        <dbReference type="Pfam" id="PF13567"/>
    </source>
</evidence>
<dbReference type="AlphaFoldDB" id="A0A1V2H7P0"/>
<reference evidence="9 10" key="1">
    <citation type="submission" date="2016-10" db="EMBL/GenBank/DDBJ databases">
        <title>Draft Genome sequence of Roseomonas sp. strain M3.</title>
        <authorList>
            <person name="Subhash Y."/>
            <person name="Lee S."/>
        </authorList>
    </citation>
    <scope>NUCLEOTIDE SEQUENCE [LARGE SCALE GENOMIC DNA]</scope>
    <source>
        <strain evidence="9 10">M3</strain>
    </source>
</reference>
<evidence type="ECO:0000256" key="6">
    <source>
        <dbReference type="SAM" id="Phobius"/>
    </source>
</evidence>
<organism evidence="9 10">
    <name type="scientific">Teichococcus deserti</name>
    <dbReference type="NCBI Taxonomy" id="1817963"/>
    <lineage>
        <taxon>Bacteria</taxon>
        <taxon>Pseudomonadati</taxon>
        <taxon>Pseudomonadota</taxon>
        <taxon>Alphaproteobacteria</taxon>
        <taxon>Acetobacterales</taxon>
        <taxon>Roseomonadaceae</taxon>
        <taxon>Roseomonas</taxon>
    </lineage>
</organism>
<evidence type="ECO:0000256" key="2">
    <source>
        <dbReference type="ARBA" id="ARBA00022475"/>
    </source>
</evidence>
<feature type="transmembrane region" description="Helical" evidence="6">
    <location>
        <begin position="408"/>
        <end position="430"/>
    </location>
</feature>
<evidence type="ECO:0000256" key="5">
    <source>
        <dbReference type="ARBA" id="ARBA00023136"/>
    </source>
</evidence>
<keyword evidence="3 6" id="KW-0812">Transmembrane</keyword>
<dbReference type="EMBL" id="MLCO01000019">
    <property type="protein sequence ID" value="ONG58332.1"/>
    <property type="molecule type" value="Genomic_DNA"/>
</dbReference>
<protein>
    <recommendedName>
        <fullName evidence="11">Competence protein ComEC</fullName>
    </recommendedName>
</protein>
<feature type="transmembrane region" description="Helical" evidence="6">
    <location>
        <begin position="473"/>
        <end position="495"/>
    </location>
</feature>
<sequence length="568" mass="59883">MVARTSPARRMRAVLAQLPALLAEEWSRLPLWWPVAMACGVLFYFSQSEEPGRQALWLGLALAGLALLLAWQGWGLTGWAVSLAACAWLGFGWCAWQAARMPAPLALPRTALEVTGRVAAVEQLPSALRVTLQEARWSAGMPPAARPIRLRLRDQDPIRPAPGEVLRVRALLRPPSAPAYPGAWDFQRDAFFSGLGGSGFALGPAERVGDAGDPPAFAATRRAIEERVRAVLPGPEGAIAAALITGSQSAIAPAPMAAMRDSGLAHLLSVSGLHMAIVIGLGFAGLRFLIALWPWLALRVDGKRLAAPLGLALGAGYLLLTGLQVPMLRSFAMAALAVAGLLLGRRALSLRALGLAAMVVMAWQPAALLGPSFQMSFSAVLALLAVAEARPAWLAGFRSGREWWRRPALILGGLLLTSLVAGLATMPAGLHHFGRLQLYGVAANLLAVPLTSVWVMPAGLVAVLLLPLGLEAWPLAAMGWGIEGILLIAATVAAWPGAALLAPPIPGWGLGLASFGLAWLCLWRLPWRWFGLLPIVVGLGSDSFVTPPDSLVSGDSRLVAFRTAEGPV</sequence>
<feature type="domain" description="ComEC/Rec2-related protein" evidence="7">
    <location>
        <begin position="243"/>
        <end position="525"/>
    </location>
</feature>
<evidence type="ECO:0000313" key="10">
    <source>
        <dbReference type="Proteomes" id="UP000188879"/>
    </source>
</evidence>
<feature type="transmembrane region" description="Helical" evidence="6">
    <location>
        <begin position="368"/>
        <end position="387"/>
    </location>
</feature>
<evidence type="ECO:0008006" key="11">
    <source>
        <dbReference type="Google" id="ProtNLM"/>
    </source>
</evidence>
<evidence type="ECO:0000256" key="1">
    <source>
        <dbReference type="ARBA" id="ARBA00004651"/>
    </source>
</evidence>
<feature type="transmembrane region" description="Helical" evidence="6">
    <location>
        <begin position="264"/>
        <end position="293"/>
    </location>
</feature>
<feature type="transmembrane region" description="Helical" evidence="6">
    <location>
        <begin position="55"/>
        <end position="74"/>
    </location>
</feature>
<keyword evidence="2" id="KW-1003">Cell membrane</keyword>
<feature type="transmembrane region" description="Helical" evidence="6">
    <location>
        <begin position="305"/>
        <end position="323"/>
    </location>
</feature>
<dbReference type="NCBIfam" id="TIGR00360">
    <property type="entry name" value="ComEC_N-term"/>
    <property type="match status" value="1"/>
</dbReference>
<proteinExistence type="predicted"/>
<accession>A0A1V2H7P0</accession>
<dbReference type="InterPro" id="IPR052159">
    <property type="entry name" value="Competence_DNA_uptake"/>
</dbReference>
<dbReference type="PANTHER" id="PTHR30619">
    <property type="entry name" value="DNA INTERNALIZATION/COMPETENCE PROTEIN COMEC/REC2"/>
    <property type="match status" value="1"/>
</dbReference>
<keyword evidence="10" id="KW-1185">Reference proteome</keyword>
<evidence type="ECO:0000256" key="3">
    <source>
        <dbReference type="ARBA" id="ARBA00022692"/>
    </source>
</evidence>
<dbReference type="PANTHER" id="PTHR30619:SF1">
    <property type="entry name" value="RECOMBINATION PROTEIN 2"/>
    <property type="match status" value="1"/>
</dbReference>
<comment type="subcellular location">
    <subcellularLocation>
        <location evidence="1">Cell membrane</location>
        <topology evidence="1">Multi-pass membrane protein</topology>
    </subcellularLocation>
</comment>
<comment type="caution">
    <text evidence="9">The sequence shown here is derived from an EMBL/GenBank/DDBJ whole genome shotgun (WGS) entry which is preliminary data.</text>
</comment>
<name>A0A1V2H7P0_9PROT</name>
<dbReference type="InterPro" id="IPR025405">
    <property type="entry name" value="DUF4131"/>
</dbReference>
<evidence type="ECO:0000259" key="7">
    <source>
        <dbReference type="Pfam" id="PF03772"/>
    </source>
</evidence>
<evidence type="ECO:0000256" key="4">
    <source>
        <dbReference type="ARBA" id="ARBA00022989"/>
    </source>
</evidence>
<dbReference type="Pfam" id="PF03772">
    <property type="entry name" value="Competence"/>
    <property type="match status" value="1"/>
</dbReference>
<feature type="domain" description="DUF4131" evidence="8">
    <location>
        <begin position="56"/>
        <end position="203"/>
    </location>
</feature>